<dbReference type="SUPFAM" id="SSF56112">
    <property type="entry name" value="Protein kinase-like (PK-like)"/>
    <property type="match status" value="2"/>
</dbReference>
<dbReference type="Pfam" id="PF08378">
    <property type="entry name" value="NERD"/>
    <property type="match status" value="1"/>
</dbReference>
<dbReference type="InterPro" id="IPR014001">
    <property type="entry name" value="Helicase_ATP-bd"/>
</dbReference>
<dbReference type="SMART" id="SM00487">
    <property type="entry name" value="DEXDc"/>
    <property type="match status" value="1"/>
</dbReference>
<dbReference type="GO" id="GO:0004386">
    <property type="term" value="F:helicase activity"/>
    <property type="evidence" value="ECO:0007669"/>
    <property type="project" value="InterPro"/>
</dbReference>
<dbReference type="CDD" id="cd17934">
    <property type="entry name" value="DEXXQc_Upf1-like"/>
    <property type="match status" value="1"/>
</dbReference>
<dbReference type="PANTHER" id="PTHR10887:SF495">
    <property type="entry name" value="HELICASE SENATAXIN ISOFORM X1-RELATED"/>
    <property type="match status" value="1"/>
</dbReference>
<dbReference type="InterPro" id="IPR027417">
    <property type="entry name" value="P-loop_NTPase"/>
</dbReference>
<gene>
    <name evidence="2" type="ORF">HNQ75_003819</name>
</gene>
<evidence type="ECO:0000259" key="1">
    <source>
        <dbReference type="SMART" id="SM00487"/>
    </source>
</evidence>
<dbReference type="Proteomes" id="UP000535501">
    <property type="component" value="Unassembled WGS sequence"/>
</dbReference>
<name>A0A7W9Z293_9HYPH</name>
<dbReference type="InterPro" id="IPR011528">
    <property type="entry name" value="NERD"/>
</dbReference>
<dbReference type="InterPro" id="IPR047187">
    <property type="entry name" value="SF1_C_Upf1"/>
</dbReference>
<keyword evidence="2" id="KW-0808">Transferase</keyword>
<comment type="caution">
    <text evidence="2">The sequence shown here is derived from an EMBL/GenBank/DDBJ whole genome shotgun (WGS) entry which is preliminary data.</text>
</comment>
<dbReference type="Gene3D" id="3.30.200.20">
    <property type="entry name" value="Phosphorylase Kinase, domain 1"/>
    <property type="match status" value="1"/>
</dbReference>
<dbReference type="Gene3D" id="3.40.50.300">
    <property type="entry name" value="P-loop containing nucleotide triphosphate hydrolases"/>
    <property type="match status" value="2"/>
</dbReference>
<proteinExistence type="predicted"/>
<evidence type="ECO:0000313" key="3">
    <source>
        <dbReference type="Proteomes" id="UP000535501"/>
    </source>
</evidence>
<protein>
    <submittedName>
        <fullName evidence="2">Serine/threonine protein kinase</fullName>
    </submittedName>
</protein>
<feature type="domain" description="Helicase ATP-binding" evidence="1">
    <location>
        <begin position="1031"/>
        <end position="1388"/>
    </location>
</feature>
<organism evidence="2 3">
    <name type="scientific">Pseudorhizobium flavum</name>
    <dbReference type="NCBI Taxonomy" id="1335061"/>
    <lineage>
        <taxon>Bacteria</taxon>
        <taxon>Pseudomonadati</taxon>
        <taxon>Pseudomonadota</taxon>
        <taxon>Alphaproteobacteria</taxon>
        <taxon>Hyphomicrobiales</taxon>
        <taxon>Rhizobiaceae</taxon>
        <taxon>Rhizobium/Agrobacterium group</taxon>
        <taxon>Pseudorhizobium</taxon>
    </lineage>
</organism>
<dbReference type="PANTHER" id="PTHR10887">
    <property type="entry name" value="DNA2/NAM7 HELICASE FAMILY"/>
    <property type="match status" value="1"/>
</dbReference>
<keyword evidence="2" id="KW-0723">Serine/threonine-protein kinase</keyword>
<dbReference type="InterPro" id="IPR041677">
    <property type="entry name" value="DNA2/NAM7_AAA_11"/>
</dbReference>
<dbReference type="PROSITE" id="PS00108">
    <property type="entry name" value="PROTEIN_KINASE_ST"/>
    <property type="match status" value="1"/>
</dbReference>
<keyword evidence="2" id="KW-0418">Kinase</keyword>
<dbReference type="GO" id="GO:0004674">
    <property type="term" value="F:protein serine/threonine kinase activity"/>
    <property type="evidence" value="ECO:0007669"/>
    <property type="project" value="UniProtKB-KW"/>
</dbReference>
<dbReference type="SUPFAM" id="SSF52540">
    <property type="entry name" value="P-loop containing nucleoside triphosphate hydrolases"/>
    <property type="match status" value="1"/>
</dbReference>
<keyword evidence="3" id="KW-1185">Reference proteome</keyword>
<dbReference type="InterPro" id="IPR011009">
    <property type="entry name" value="Kinase-like_dom_sf"/>
</dbReference>
<dbReference type="Pfam" id="PF13086">
    <property type="entry name" value="AAA_11"/>
    <property type="match status" value="1"/>
</dbReference>
<dbReference type="Pfam" id="PF13087">
    <property type="entry name" value="AAA_12"/>
    <property type="match status" value="1"/>
</dbReference>
<dbReference type="CDD" id="cd18808">
    <property type="entry name" value="SF1_C_Upf1"/>
    <property type="match status" value="1"/>
</dbReference>
<evidence type="ECO:0000313" key="2">
    <source>
        <dbReference type="EMBL" id="MBB6181831.1"/>
    </source>
</evidence>
<dbReference type="InterPro" id="IPR041679">
    <property type="entry name" value="DNA2/NAM7-like_C"/>
</dbReference>
<dbReference type="InterPro" id="IPR008271">
    <property type="entry name" value="Ser/Thr_kinase_AS"/>
</dbReference>
<dbReference type="InterPro" id="IPR045055">
    <property type="entry name" value="DNA2/NAM7-like"/>
</dbReference>
<dbReference type="Gene3D" id="1.10.510.10">
    <property type="entry name" value="Transferase(Phosphotransferase) domain 1"/>
    <property type="match status" value="2"/>
</dbReference>
<dbReference type="EMBL" id="JACHEJ010000013">
    <property type="protein sequence ID" value="MBB6181831.1"/>
    <property type="molecule type" value="Genomic_DNA"/>
</dbReference>
<accession>A0A7W9Z293</accession>
<dbReference type="RefSeq" id="WP_077548282.1">
    <property type="nucleotide sequence ID" value="NZ_JACHEJ010000013.1"/>
</dbReference>
<sequence length="1607" mass="179595">MKIDFLSPKGPQPAEQFGLNEFRSKLPPSWKGYANFYLRNEKRRGQDREIDVVLITPDRLIIVDLKHGRGKFESRSGSWFQNGEPIGQSAAVKIRENAKVLASTIRKHVQQIHGAPPVESAVVFTNPHADFSNLEQHEKDRCFTIDEFTRIGNESVFRTYFTTHSSFGGSTSLAAGQHLFGLQRFFTNDKHIGATPAKYHGFIPTGTPEFRHPLYEEFSCQDEANPKYTGLLRLWDFSRDPEAFAVEELRRPVAERERTALGHIRSTNPHYFDNFVLRSQAHDREYGLNFSEVFEKHPDLVRLTRYVGTISELPIGRRVEIAKLFLDRVAELHRVKLAHRDLDRHSIWIDERRSSVVLSGFGASHFPDVETIGDKRAKLLAGGVRTPEDTAQGPVASPFRQDVFLSAAAVFGILTGRRIELVDDVPYWSEGLLETAEMTEYRHFKAWFERALDWDPSKRFNDGIEASSAFVDSISRSASFNVEKQLAQYRREIDLMDYAANVDEWFKRTPYRVLKSGPLLIKNWPQQYIGDVRTSALALLAFFSRGAKLEGLAAPWAPRIRQSCLCMDGLFLAQDWVDGSKLSEVDWSDYDEGSIAAFLTKLFDAVDELHAAGLSHGDLKPANIIVSQTEESAIVPVIIDLLDFSRPDDGDRSSPAYCPPYQNDDLQLRDRFAAGQIAVELIGAWVQNSRHETHLQQRIAEGVLKSNAEEDYWSTLKPLRDALSATKSTSESVGLNLSVEFRDPKFPGAMLADNGRFCVVLREAKNQIEVYGFDQKLQIDFDRKDMKPRKAAMYSVGAKESNWAGSNSVMQFQGEIRITHALTTRFAGFEQIFEQVATRLQSTEEQSQPGDAGAAGSVTAGPAKKPILSLPGGPAAKAVFPVAKFWEETILAEEDILPEIKLIELPRETHEPGTILLTCDEVPAVDAVDVRTGQFATVTWNGERIGDLDTARAGHGKVLVRNARSFRRLQPNDVLKIQSPDNRSSFRRRSRAVDRILRGQAQIANLISYFNPVAKIEPASLAEPIPAGALDKYGLNPQQEEAFRHLWSNGPVGLLQGPPGTGKTYFTSAFVHWALNDGKLRNVLVLSQSHEAVNTVAERVLKVFNDLGGEVDLLRVGQYDKISPQLRRYHSQSVQDRYRELFRVELKDRVSTVARKLGLDRGYVREAVEIEASIGSIVRQIELAEQDLGSTDLDADVVAAAGRRLGTLNRTLERFLADDIVPREGTPFEILEEVRDEIAKRHHVFDPDARDRLLRLLDLSRSWLSVLSARSRNLEEFLARSRNLVCGTCVGIGRHGLGLEKGVFDLVIIDEAARCTPGELAVGMQSGKRILLVGDHRQLPPLFEHDALKAIGKKLPGFGPEDFKKSDFERAFSSSYGKSIARTLKTQYRMAKEIGSLVSETFYPGEDLETDRDQPADIYDHLPAPFDKQVVWLDTGSSKKGSSDSEAGTSFINRREAIEVMGLLKKVAASHEFLAKAPAALKLKDGEAVIGVICTYAQQAELIENMIVASDLPSDFRSLVKVDTVDAYQGKENRIVILSLVRNNSEDAMGHVKSRNRVNVAISRAMDRLLIIGAAAMFEKGNNSLKPIVRHLKARNRIISITALGGA</sequence>
<reference evidence="2 3" key="1">
    <citation type="submission" date="2020-08" db="EMBL/GenBank/DDBJ databases">
        <title>Genomic Encyclopedia of Type Strains, Phase IV (KMG-IV): sequencing the most valuable type-strain genomes for metagenomic binning, comparative biology and taxonomic classification.</title>
        <authorList>
            <person name="Goeker M."/>
        </authorList>
    </citation>
    <scope>NUCLEOTIDE SEQUENCE [LARGE SCALE GENOMIC DNA]</scope>
    <source>
        <strain evidence="2 3">DSM 102134</strain>
    </source>
</reference>